<proteinExistence type="predicted"/>
<name>A0A8S3X0Z8_PARAO</name>
<evidence type="ECO:0000313" key="2">
    <source>
        <dbReference type="EMBL" id="CAG4990287.1"/>
    </source>
</evidence>
<protein>
    <submittedName>
        <fullName evidence="2">(apollo) hypothetical protein</fullName>
    </submittedName>
</protein>
<evidence type="ECO:0000256" key="1">
    <source>
        <dbReference type="SAM" id="MobiDB-lite"/>
    </source>
</evidence>
<organism evidence="2 3">
    <name type="scientific">Parnassius apollo</name>
    <name type="common">Apollo butterfly</name>
    <name type="synonym">Papilio apollo</name>
    <dbReference type="NCBI Taxonomy" id="110799"/>
    <lineage>
        <taxon>Eukaryota</taxon>
        <taxon>Metazoa</taxon>
        <taxon>Ecdysozoa</taxon>
        <taxon>Arthropoda</taxon>
        <taxon>Hexapoda</taxon>
        <taxon>Insecta</taxon>
        <taxon>Pterygota</taxon>
        <taxon>Neoptera</taxon>
        <taxon>Endopterygota</taxon>
        <taxon>Lepidoptera</taxon>
        <taxon>Glossata</taxon>
        <taxon>Ditrysia</taxon>
        <taxon>Papilionoidea</taxon>
        <taxon>Papilionidae</taxon>
        <taxon>Parnassiinae</taxon>
        <taxon>Parnassini</taxon>
        <taxon>Parnassius</taxon>
        <taxon>Parnassius</taxon>
    </lineage>
</organism>
<dbReference type="EMBL" id="CAJQZP010000869">
    <property type="protein sequence ID" value="CAG4990287.1"/>
    <property type="molecule type" value="Genomic_DNA"/>
</dbReference>
<accession>A0A8S3X0Z8</accession>
<keyword evidence="3" id="KW-1185">Reference proteome</keyword>
<evidence type="ECO:0000313" key="3">
    <source>
        <dbReference type="Proteomes" id="UP000691718"/>
    </source>
</evidence>
<dbReference type="AlphaFoldDB" id="A0A8S3X0Z8"/>
<feature type="region of interest" description="Disordered" evidence="1">
    <location>
        <begin position="1"/>
        <end position="21"/>
    </location>
</feature>
<gene>
    <name evidence="2" type="ORF">PAPOLLO_LOCUS11935</name>
</gene>
<comment type="caution">
    <text evidence="2">The sequence shown here is derived from an EMBL/GenBank/DDBJ whole genome shotgun (WGS) entry which is preliminary data.</text>
</comment>
<dbReference type="OrthoDB" id="7312725at2759"/>
<dbReference type="Proteomes" id="UP000691718">
    <property type="component" value="Unassembled WGS sequence"/>
</dbReference>
<reference evidence="2" key="1">
    <citation type="submission" date="2021-04" db="EMBL/GenBank/DDBJ databases">
        <authorList>
            <person name="Tunstrom K."/>
        </authorList>
    </citation>
    <scope>NUCLEOTIDE SEQUENCE</scope>
</reference>
<sequence length="91" mass="10478">MGVMRVLAKRRREEDKYSTKKGRNFLKKSAVPCIDPRGIDESMESMNQQAMDPISIPVSDSESIFDSPRKIILKRKLQNVTIVKKKITKKN</sequence>